<dbReference type="SUPFAM" id="SSF51735">
    <property type="entry name" value="NAD(P)-binding Rossmann-fold domains"/>
    <property type="match status" value="1"/>
</dbReference>
<dbReference type="Pfam" id="PF13561">
    <property type="entry name" value="adh_short_C2"/>
    <property type="match status" value="1"/>
</dbReference>
<dbReference type="AlphaFoldDB" id="A0A2P8D9V7"/>
<dbReference type="PANTHER" id="PTHR42760">
    <property type="entry name" value="SHORT-CHAIN DEHYDROGENASES/REDUCTASES FAMILY MEMBER"/>
    <property type="match status" value="1"/>
</dbReference>
<dbReference type="NCBIfam" id="NF005559">
    <property type="entry name" value="PRK07231.1"/>
    <property type="match status" value="1"/>
</dbReference>
<dbReference type="EMBL" id="PYGD01000001">
    <property type="protein sequence ID" value="PSK93977.1"/>
    <property type="molecule type" value="Genomic_DNA"/>
</dbReference>
<dbReference type="InterPro" id="IPR036291">
    <property type="entry name" value="NAD(P)-bd_dom_sf"/>
</dbReference>
<dbReference type="NCBIfam" id="NF009466">
    <property type="entry name" value="PRK12826.1-2"/>
    <property type="match status" value="1"/>
</dbReference>
<dbReference type="OrthoDB" id="9803333at2"/>
<dbReference type="SMART" id="SM00822">
    <property type="entry name" value="PKS_KR"/>
    <property type="match status" value="1"/>
</dbReference>
<comment type="similarity">
    <text evidence="1">Belongs to the short-chain dehydrogenases/reductases (SDR) family.</text>
</comment>
<dbReference type="InterPro" id="IPR002347">
    <property type="entry name" value="SDR_fam"/>
</dbReference>
<proteinExistence type="inferred from homology"/>
<feature type="domain" description="Ketoreductase" evidence="3">
    <location>
        <begin position="7"/>
        <end position="187"/>
    </location>
</feature>
<protein>
    <submittedName>
        <fullName evidence="4">3-oxoacyl-[acyl-carrier protein] reductase</fullName>
    </submittedName>
</protein>
<keyword evidence="2" id="KW-0560">Oxidoreductase</keyword>
<name>A0A2P8D9V7_9BACT</name>
<gene>
    <name evidence="4" type="ORF">B0I18_101126</name>
</gene>
<sequence>MSLLKGKTALITGSTRGIGEAIATLFAAEGAGLILLARNSDQLEQQKRKLEEVYPVSVTVYTADVSDPEQVKAVFATITGAKMDIDIVVNNAGQMIDASLLTLKPEVMRQNVEVNLYGTFHVTQAAVKSLIRRRGGSVINLSSIVGTNGSAGQSAYAAAKSGVIGFTRSLSKELAPLNIRVNAIAPGFIETELVAGLPAPAREKTLASIGMKRAGKPEDVARVALFLASELSGYVTGQVIGVDGGMML</sequence>
<dbReference type="Proteomes" id="UP000240572">
    <property type="component" value="Unassembled WGS sequence"/>
</dbReference>
<dbReference type="PANTHER" id="PTHR42760:SF133">
    <property type="entry name" value="3-OXOACYL-[ACYL-CARRIER-PROTEIN] REDUCTASE"/>
    <property type="match status" value="1"/>
</dbReference>
<dbReference type="FunFam" id="3.40.50.720:FF:000173">
    <property type="entry name" value="3-oxoacyl-[acyl-carrier protein] reductase"/>
    <property type="match status" value="1"/>
</dbReference>
<dbReference type="RefSeq" id="WP_106520717.1">
    <property type="nucleotide sequence ID" value="NZ_PYGD01000001.1"/>
</dbReference>
<evidence type="ECO:0000313" key="4">
    <source>
        <dbReference type="EMBL" id="PSK93977.1"/>
    </source>
</evidence>
<dbReference type="PRINTS" id="PR00081">
    <property type="entry name" value="GDHRDH"/>
</dbReference>
<dbReference type="PRINTS" id="PR00080">
    <property type="entry name" value="SDRFAMILY"/>
</dbReference>
<evidence type="ECO:0000256" key="2">
    <source>
        <dbReference type="ARBA" id="ARBA00023002"/>
    </source>
</evidence>
<reference evidence="4 5" key="1">
    <citation type="submission" date="2018-03" db="EMBL/GenBank/DDBJ databases">
        <title>Genomic Encyclopedia of Type Strains, Phase III (KMG-III): the genomes of soil and plant-associated and newly described type strains.</title>
        <authorList>
            <person name="Whitman W."/>
        </authorList>
    </citation>
    <scope>NUCLEOTIDE SEQUENCE [LARGE SCALE GENOMIC DNA]</scope>
    <source>
        <strain evidence="4 5">CGMCC 1.12700</strain>
    </source>
</reference>
<dbReference type="GO" id="GO:0048038">
    <property type="term" value="F:quinone binding"/>
    <property type="evidence" value="ECO:0007669"/>
    <property type="project" value="TreeGrafter"/>
</dbReference>
<dbReference type="GO" id="GO:0016616">
    <property type="term" value="F:oxidoreductase activity, acting on the CH-OH group of donors, NAD or NADP as acceptor"/>
    <property type="evidence" value="ECO:0007669"/>
    <property type="project" value="TreeGrafter"/>
</dbReference>
<accession>A0A2P8D9V7</accession>
<dbReference type="InterPro" id="IPR057326">
    <property type="entry name" value="KR_dom"/>
</dbReference>
<dbReference type="Gene3D" id="3.40.50.720">
    <property type="entry name" value="NAD(P)-binding Rossmann-like Domain"/>
    <property type="match status" value="1"/>
</dbReference>
<dbReference type="InterPro" id="IPR020904">
    <property type="entry name" value="Sc_DH/Rdtase_CS"/>
</dbReference>
<dbReference type="PROSITE" id="PS00061">
    <property type="entry name" value="ADH_SHORT"/>
    <property type="match status" value="1"/>
</dbReference>
<comment type="caution">
    <text evidence="4">The sequence shown here is derived from an EMBL/GenBank/DDBJ whole genome shotgun (WGS) entry which is preliminary data.</text>
</comment>
<dbReference type="GO" id="GO:0006633">
    <property type="term" value="P:fatty acid biosynthetic process"/>
    <property type="evidence" value="ECO:0007669"/>
    <property type="project" value="TreeGrafter"/>
</dbReference>
<keyword evidence="5" id="KW-1185">Reference proteome</keyword>
<organism evidence="4 5">
    <name type="scientific">Taibaiella chishuiensis</name>
    <dbReference type="NCBI Taxonomy" id="1434707"/>
    <lineage>
        <taxon>Bacteria</taxon>
        <taxon>Pseudomonadati</taxon>
        <taxon>Bacteroidota</taxon>
        <taxon>Chitinophagia</taxon>
        <taxon>Chitinophagales</taxon>
        <taxon>Chitinophagaceae</taxon>
        <taxon>Taibaiella</taxon>
    </lineage>
</organism>
<evidence type="ECO:0000259" key="3">
    <source>
        <dbReference type="SMART" id="SM00822"/>
    </source>
</evidence>
<evidence type="ECO:0000256" key="1">
    <source>
        <dbReference type="ARBA" id="ARBA00006484"/>
    </source>
</evidence>
<evidence type="ECO:0000313" key="5">
    <source>
        <dbReference type="Proteomes" id="UP000240572"/>
    </source>
</evidence>